<accession>A0A348AGL5</accession>
<dbReference type="Pfam" id="PF00557">
    <property type="entry name" value="Peptidase_M24"/>
    <property type="match status" value="1"/>
</dbReference>
<keyword evidence="3 6" id="KW-0645">Protease</keyword>
<evidence type="ECO:0000256" key="6">
    <source>
        <dbReference type="HAMAP-Rule" id="MF_01974"/>
    </source>
</evidence>
<proteinExistence type="inferred from homology"/>
<evidence type="ECO:0000256" key="3">
    <source>
        <dbReference type="ARBA" id="ARBA00022670"/>
    </source>
</evidence>
<feature type="binding site" evidence="6">
    <location>
        <position position="216"/>
    </location>
    <ligand>
        <name>substrate</name>
    </ligand>
</feature>
<dbReference type="OrthoDB" id="9802055at2"/>
<feature type="domain" description="Peptidase M24" evidence="8">
    <location>
        <begin position="53"/>
        <end position="281"/>
    </location>
</feature>
<comment type="function">
    <text evidence="1 6">Removes the N-terminal methionine from nascent proteins. The N-terminal methionine is often cleaved when the second residue in the primary sequence is small and uncharged (Met-Ala-, Cys, Gly, Pro, Ser, Thr, or Val). Requires deformylation of the N(alpha)-formylated initiator methionine before it can be hydrolyzed.</text>
</comment>
<dbReference type="Proteomes" id="UP000276437">
    <property type="component" value="Chromosome"/>
</dbReference>
<dbReference type="SUPFAM" id="SSF55920">
    <property type="entry name" value="Creatinase/aminopeptidase"/>
    <property type="match status" value="1"/>
</dbReference>
<gene>
    <name evidence="9" type="primary">map_1</name>
    <name evidence="6" type="synonym">map</name>
    <name evidence="9" type="ORF">MAMMFC1_00861</name>
</gene>
<dbReference type="Pfam" id="PF02810">
    <property type="entry name" value="SEC-C"/>
    <property type="match status" value="1"/>
</dbReference>
<keyword evidence="2 6" id="KW-0031">Aminopeptidase</keyword>
<feature type="binding site" evidence="6">
    <location>
        <position position="117"/>
    </location>
    <ligand>
        <name>substrate</name>
    </ligand>
</feature>
<feature type="binding site" evidence="6">
    <location>
        <position position="274"/>
    </location>
    <ligand>
        <name>a divalent metal cation</name>
        <dbReference type="ChEBI" id="CHEBI:60240"/>
        <label>1</label>
    </ligand>
</feature>
<dbReference type="AlphaFoldDB" id="A0A348AGL5"/>
<keyword evidence="4 6" id="KW-0479">Metal-binding</keyword>
<feature type="binding site" evidence="6">
    <location>
        <position position="146"/>
    </location>
    <ligand>
        <name>a divalent metal cation</name>
        <dbReference type="ChEBI" id="CHEBI:60240"/>
        <label>2</label>
        <note>catalytic</note>
    </ligand>
</feature>
<evidence type="ECO:0000313" key="10">
    <source>
        <dbReference type="Proteomes" id="UP000276437"/>
    </source>
</evidence>
<dbReference type="InterPro" id="IPR001714">
    <property type="entry name" value="Pept_M24_MAP"/>
</dbReference>
<dbReference type="InterPro" id="IPR036005">
    <property type="entry name" value="Creatinase/aminopeptidase-like"/>
</dbReference>
<dbReference type="Gene3D" id="3.90.230.10">
    <property type="entry name" value="Creatinase/methionine aminopeptidase superfamily"/>
    <property type="match status" value="1"/>
</dbReference>
<dbReference type="GO" id="GO:0006508">
    <property type="term" value="P:proteolysis"/>
    <property type="evidence" value="ECO:0007669"/>
    <property type="project" value="UniProtKB-KW"/>
</dbReference>
<feature type="binding site" evidence="6">
    <location>
        <position position="274"/>
    </location>
    <ligand>
        <name>a divalent metal cation</name>
        <dbReference type="ChEBI" id="CHEBI:60240"/>
        <label>2</label>
        <note>catalytic</note>
    </ligand>
</feature>
<comment type="similarity">
    <text evidence="6">Belongs to the peptidase M24A family. Methionine aminopeptidase type 1 subfamily.</text>
</comment>
<dbReference type="HAMAP" id="MF_01974">
    <property type="entry name" value="MetAP_1"/>
    <property type="match status" value="1"/>
</dbReference>
<reference evidence="9 10" key="1">
    <citation type="journal article" date="2018" name="Int. J. Syst. Evol. Microbiol.">
        <title>Methylomusa anaerophila gen. nov., sp. nov., an anaerobic methanol-utilizing bacterium isolated from a microbial fuel cell.</title>
        <authorList>
            <person name="Amano N."/>
            <person name="Yamamuro A."/>
            <person name="Miyahara M."/>
            <person name="Kouzuma A."/>
            <person name="Abe T."/>
            <person name="Watanabe K."/>
        </authorList>
    </citation>
    <scope>NUCLEOTIDE SEQUENCE [LARGE SCALE GENOMIC DNA]</scope>
    <source>
        <strain evidence="9 10">MMFC1</strain>
    </source>
</reference>
<feature type="binding site" evidence="6">
    <location>
        <position position="146"/>
    </location>
    <ligand>
        <name>a divalent metal cation</name>
        <dbReference type="ChEBI" id="CHEBI:60240"/>
        <label>1</label>
    </ligand>
</feature>
<comment type="catalytic activity">
    <reaction evidence="6 7">
        <text>Release of N-terminal amino acids, preferentially methionine, from peptides and arylamides.</text>
        <dbReference type="EC" id="3.4.11.18"/>
    </reaction>
</comment>
<evidence type="ECO:0000256" key="5">
    <source>
        <dbReference type="ARBA" id="ARBA00022801"/>
    </source>
</evidence>
<dbReference type="EC" id="3.4.11.18" evidence="6 7"/>
<dbReference type="SUPFAM" id="SSF103642">
    <property type="entry name" value="Sec-C motif"/>
    <property type="match status" value="1"/>
</dbReference>
<dbReference type="InterPro" id="IPR002467">
    <property type="entry name" value="Pept_M24A_MAP1"/>
</dbReference>
<feature type="binding site" evidence="6">
    <location>
        <position position="135"/>
    </location>
    <ligand>
        <name>a divalent metal cation</name>
        <dbReference type="ChEBI" id="CHEBI:60240"/>
        <label>1</label>
    </ligand>
</feature>
<keyword evidence="10" id="KW-1185">Reference proteome</keyword>
<dbReference type="InterPro" id="IPR004027">
    <property type="entry name" value="SEC_C_motif"/>
</dbReference>
<dbReference type="GO" id="GO:0070006">
    <property type="term" value="F:metalloaminopeptidase activity"/>
    <property type="evidence" value="ECO:0007669"/>
    <property type="project" value="UniProtKB-UniRule"/>
</dbReference>
<evidence type="ECO:0000313" key="9">
    <source>
        <dbReference type="EMBL" id="BBB90213.1"/>
    </source>
</evidence>
<dbReference type="RefSeq" id="WP_126306769.1">
    <property type="nucleotide sequence ID" value="NZ_AP018449.1"/>
</dbReference>
<evidence type="ECO:0000256" key="2">
    <source>
        <dbReference type="ARBA" id="ARBA00022438"/>
    </source>
</evidence>
<dbReference type="PANTHER" id="PTHR43330:SF8">
    <property type="entry name" value="METHIONINE AMINOPEPTIDASE 1D, MITOCHONDRIAL"/>
    <property type="match status" value="1"/>
</dbReference>
<comment type="cofactor">
    <cofactor evidence="6">
        <name>Co(2+)</name>
        <dbReference type="ChEBI" id="CHEBI:48828"/>
    </cofactor>
    <cofactor evidence="6">
        <name>Zn(2+)</name>
        <dbReference type="ChEBI" id="CHEBI:29105"/>
    </cofactor>
    <cofactor evidence="6">
        <name>Mn(2+)</name>
        <dbReference type="ChEBI" id="CHEBI:29035"/>
    </cofactor>
    <cofactor evidence="6">
        <name>Fe(2+)</name>
        <dbReference type="ChEBI" id="CHEBI:29033"/>
    </cofactor>
    <text evidence="6">Binds 2 divalent metal cations per subunit. Has a high-affinity and a low affinity metal-binding site. The true nature of the physiological cofactor is under debate. The enzyme is active with cobalt, zinc, manganese or divalent iron ions. Most likely, methionine aminopeptidases function as mononuclear Fe(2+)-metalloproteases under physiological conditions, and the catalytically relevant metal-binding site has been assigned to the histidine-containing high-affinity site.</text>
</comment>
<comment type="subunit">
    <text evidence="6">Monomer.</text>
</comment>
<dbReference type="PANTHER" id="PTHR43330">
    <property type="entry name" value="METHIONINE AMINOPEPTIDASE"/>
    <property type="match status" value="1"/>
</dbReference>
<dbReference type="KEGG" id="mana:MAMMFC1_00861"/>
<evidence type="ECO:0000256" key="4">
    <source>
        <dbReference type="ARBA" id="ARBA00022723"/>
    </source>
</evidence>
<sequence length="289" mass="32206">MKFGRNNTCWCGSGQKYKHCHTEIDEKIKLYRMKGYEVPNRTQLKTIADIHGVRESGLRNIELLDYISEFVVDGITTEELDQRIYQKTIELGGIPATLGYEGYPKSVCISINEVVCHGIPSEQIRLKNGDIVNIDVTTIYNRYYSDSSRMFCVGKVSNERKRLVEVAKECLDLGVEQVRPWGFLGDIGQVIKDHAHACGYSVVRDIGGHGVGLSIHEEPWVSHVASAGTGMLLVPGLIFTIEPMINMGSANVHTSRRDGWTVTTADGQPSAQWEKTVLVTKMGVEILAY</sequence>
<dbReference type="CDD" id="cd01086">
    <property type="entry name" value="MetAP1"/>
    <property type="match status" value="1"/>
</dbReference>
<dbReference type="Gene3D" id="3.10.450.50">
    <property type="match status" value="1"/>
</dbReference>
<dbReference type="PRINTS" id="PR00599">
    <property type="entry name" value="MAPEPTIDASE"/>
</dbReference>
<dbReference type="GO" id="GO:0046872">
    <property type="term" value="F:metal ion binding"/>
    <property type="evidence" value="ECO:0007669"/>
    <property type="project" value="UniProtKB-UniRule"/>
</dbReference>
<protein>
    <recommendedName>
        <fullName evidence="6 7">Methionine aminopeptidase</fullName>
        <shortName evidence="6">MAP</shortName>
        <shortName evidence="6">MetAP</shortName>
        <ecNumber evidence="6 7">3.4.11.18</ecNumber>
    </recommendedName>
    <alternativeName>
        <fullName evidence="6">Peptidase M</fullName>
    </alternativeName>
</protein>
<keyword evidence="5 6" id="KW-0378">Hydrolase</keyword>
<dbReference type="EMBL" id="AP018449">
    <property type="protein sequence ID" value="BBB90213.1"/>
    <property type="molecule type" value="Genomic_DNA"/>
</dbReference>
<evidence type="ECO:0000259" key="8">
    <source>
        <dbReference type="Pfam" id="PF00557"/>
    </source>
</evidence>
<evidence type="ECO:0000256" key="7">
    <source>
        <dbReference type="RuleBase" id="RU003653"/>
    </source>
</evidence>
<evidence type="ECO:0000256" key="1">
    <source>
        <dbReference type="ARBA" id="ARBA00002521"/>
    </source>
</evidence>
<name>A0A348AGL5_9FIRM</name>
<feature type="binding site" evidence="6">
    <location>
        <position position="242"/>
    </location>
    <ligand>
        <name>a divalent metal cation</name>
        <dbReference type="ChEBI" id="CHEBI:60240"/>
        <label>2</label>
        <note>catalytic</note>
    </ligand>
</feature>
<organism evidence="9 10">
    <name type="scientific">Methylomusa anaerophila</name>
    <dbReference type="NCBI Taxonomy" id="1930071"/>
    <lineage>
        <taxon>Bacteria</taxon>
        <taxon>Bacillati</taxon>
        <taxon>Bacillota</taxon>
        <taxon>Negativicutes</taxon>
        <taxon>Selenomonadales</taxon>
        <taxon>Sporomusaceae</taxon>
        <taxon>Methylomusa</taxon>
    </lineage>
</organism>
<dbReference type="InterPro" id="IPR000994">
    <property type="entry name" value="Pept_M24"/>
</dbReference>
<dbReference type="NCBIfam" id="TIGR00500">
    <property type="entry name" value="met_pdase_I"/>
    <property type="match status" value="1"/>
</dbReference>
<dbReference type="GO" id="GO:0004239">
    <property type="term" value="F:initiator methionyl aminopeptidase activity"/>
    <property type="evidence" value="ECO:0007669"/>
    <property type="project" value="UniProtKB-UniRule"/>
</dbReference>
<dbReference type="NCBIfam" id="NF008970">
    <property type="entry name" value="PRK12318.1"/>
    <property type="match status" value="1"/>
</dbReference>
<feature type="binding site" evidence="6">
    <location>
        <position position="209"/>
    </location>
    <ligand>
        <name>a divalent metal cation</name>
        <dbReference type="ChEBI" id="CHEBI:60240"/>
        <label>2</label>
        <note>catalytic</note>
    </ligand>
</feature>